<evidence type="ECO:0000256" key="1">
    <source>
        <dbReference type="ARBA" id="ARBA00022729"/>
    </source>
</evidence>
<name>A0ABU8C4W1_9GAMM</name>
<feature type="signal peptide" evidence="4">
    <location>
        <begin position="1"/>
        <end position="20"/>
    </location>
</feature>
<dbReference type="EMBL" id="JALAAR010000004">
    <property type="protein sequence ID" value="MEH8016936.1"/>
    <property type="molecule type" value="Genomic_DNA"/>
</dbReference>
<evidence type="ECO:0000313" key="7">
    <source>
        <dbReference type="Proteomes" id="UP001375382"/>
    </source>
</evidence>
<evidence type="ECO:0000256" key="4">
    <source>
        <dbReference type="HAMAP-Rule" id="MF_00923"/>
    </source>
</evidence>
<keyword evidence="2 4" id="KW-0472">Membrane</keyword>
<feature type="chain" id="PRO_5044898327" description="Outer membrane protein assembly factor BamB" evidence="4">
    <location>
        <begin position="21"/>
        <end position="395"/>
    </location>
</feature>
<sequence length="395" mass="42651" precursor="true">MSVNLSVKPLLLLAAVALSACSSKEELVLPPVTNIIAPKVVWDQDLGSGVAHYESKLTPIIVNDTVYAAGREGLVSAYELQTGKRKWQFDLRKPDGSSMWSSISDVWSGDNARISGGLSYGYDKLYFGTENGDVVALSAAGELVWRVEVKGEVLVSPAVGEGLVVVATGAGTLVALHPDSGEQRWQFENEQPALTLRGVSEPLIQAGGVIYGSGSGHLGVLIADRGYQAWEEAVAVPKGSTDLSRLVDVDAKPVVRGGTVYSIAYNGELVAMELRSGRQLWKRDYASFRNLTAAGDILYLVDSTGRIYSIDSRNGTELWSQLALNKHYLTAPVVYKDYLVVGDSEGNLHWLNRNTGDFVARQSMDSSGFYTEAVTDGSYLLVQSRNGELVLLQTP</sequence>
<evidence type="ECO:0000313" key="6">
    <source>
        <dbReference type="EMBL" id="MEH8016936.1"/>
    </source>
</evidence>
<evidence type="ECO:0000259" key="5">
    <source>
        <dbReference type="Pfam" id="PF13360"/>
    </source>
</evidence>
<dbReference type="Gene3D" id="2.130.10.10">
    <property type="entry name" value="YVTN repeat-like/Quinoprotein amine dehydrogenase"/>
    <property type="match status" value="1"/>
</dbReference>
<evidence type="ECO:0000256" key="3">
    <source>
        <dbReference type="ARBA" id="ARBA00023237"/>
    </source>
</evidence>
<dbReference type="PANTHER" id="PTHR34512">
    <property type="entry name" value="CELL SURFACE PROTEIN"/>
    <property type="match status" value="1"/>
</dbReference>
<dbReference type="Pfam" id="PF13360">
    <property type="entry name" value="PQQ_2"/>
    <property type="match status" value="1"/>
</dbReference>
<comment type="caution">
    <text evidence="6">The sequence shown here is derived from an EMBL/GenBank/DDBJ whole genome shotgun (WGS) entry which is preliminary data.</text>
</comment>
<dbReference type="HAMAP" id="MF_00923">
    <property type="entry name" value="OM_assembly_BamB"/>
    <property type="match status" value="1"/>
</dbReference>
<proteinExistence type="inferred from homology"/>
<keyword evidence="1 4" id="KW-0732">Signal</keyword>
<dbReference type="InterPro" id="IPR002372">
    <property type="entry name" value="PQQ_rpt_dom"/>
</dbReference>
<comment type="similarity">
    <text evidence="4">Belongs to the BamB family.</text>
</comment>
<gene>
    <name evidence="4 6" type="primary">bamB</name>
    <name evidence="6" type="ORF">MN202_06825</name>
</gene>
<comment type="subunit">
    <text evidence="4">Part of the Bam complex.</text>
</comment>
<dbReference type="NCBIfam" id="TIGR03300">
    <property type="entry name" value="assembly_YfgL"/>
    <property type="match status" value="1"/>
</dbReference>
<dbReference type="InterPro" id="IPR011047">
    <property type="entry name" value="Quinoprotein_ADH-like_sf"/>
</dbReference>
<dbReference type="InterPro" id="IPR017687">
    <property type="entry name" value="BamB"/>
</dbReference>
<dbReference type="Proteomes" id="UP001375382">
    <property type="component" value="Unassembled WGS sequence"/>
</dbReference>
<reference evidence="6 7" key="1">
    <citation type="journal article" date="2023" name="Ecotoxicol. Environ. Saf.">
        <title>Mercury remediation potential of mercury-resistant strain Rheinheimera metallidurans sp. nov. isolated from a municipal waste dumping site.</title>
        <authorList>
            <person name="Yadav V."/>
            <person name="Manjhi A."/>
            <person name="Vadakedath N."/>
        </authorList>
    </citation>
    <scope>NUCLEOTIDE SEQUENCE [LARGE SCALE GENOMIC DNA]</scope>
    <source>
        <strain evidence="6 7">E-49</strain>
    </source>
</reference>
<comment type="function">
    <text evidence="4">Part of the outer membrane protein assembly complex, which is involved in assembly and insertion of beta-barrel proteins into the outer membrane.</text>
</comment>
<dbReference type="InterPro" id="IPR015943">
    <property type="entry name" value="WD40/YVTN_repeat-like_dom_sf"/>
</dbReference>
<dbReference type="NCBIfam" id="NF008351">
    <property type="entry name" value="PRK11138.1"/>
    <property type="match status" value="1"/>
</dbReference>
<feature type="domain" description="Pyrrolo-quinoline quinone repeat" evidence="5">
    <location>
        <begin position="94"/>
        <end position="321"/>
    </location>
</feature>
<keyword evidence="7" id="KW-1185">Reference proteome</keyword>
<protein>
    <recommendedName>
        <fullName evidence="4">Outer membrane protein assembly factor BamB</fullName>
    </recommendedName>
</protein>
<accession>A0ABU8C4W1</accession>
<evidence type="ECO:0000256" key="2">
    <source>
        <dbReference type="ARBA" id="ARBA00023136"/>
    </source>
</evidence>
<dbReference type="InterPro" id="IPR018391">
    <property type="entry name" value="PQQ_b-propeller_rpt"/>
</dbReference>
<dbReference type="SUPFAM" id="SSF50998">
    <property type="entry name" value="Quinoprotein alcohol dehydrogenase-like"/>
    <property type="match status" value="1"/>
</dbReference>
<organism evidence="6 7">
    <name type="scientific">Rheinheimera muenzenbergensis</name>
    <dbReference type="NCBI Taxonomy" id="1193628"/>
    <lineage>
        <taxon>Bacteria</taxon>
        <taxon>Pseudomonadati</taxon>
        <taxon>Pseudomonadota</taxon>
        <taxon>Gammaproteobacteria</taxon>
        <taxon>Chromatiales</taxon>
        <taxon>Chromatiaceae</taxon>
        <taxon>Rheinheimera</taxon>
    </lineage>
</organism>
<dbReference type="SMART" id="SM00564">
    <property type="entry name" value="PQQ"/>
    <property type="match status" value="6"/>
</dbReference>
<dbReference type="PANTHER" id="PTHR34512:SF30">
    <property type="entry name" value="OUTER MEMBRANE PROTEIN ASSEMBLY FACTOR BAMB"/>
    <property type="match status" value="1"/>
</dbReference>
<keyword evidence="3 4" id="KW-0998">Cell outer membrane</keyword>
<comment type="subcellular location">
    <subcellularLocation>
        <location evidence="4">Cell outer membrane</location>
    </subcellularLocation>
</comment>